<feature type="region of interest" description="Disordered" evidence="1">
    <location>
        <begin position="58"/>
        <end position="88"/>
    </location>
</feature>
<proteinExistence type="predicted"/>
<gene>
    <name evidence="2" type="ORF">CRG98_016349</name>
</gene>
<organism evidence="2 3">
    <name type="scientific">Punica granatum</name>
    <name type="common">Pomegranate</name>
    <dbReference type="NCBI Taxonomy" id="22663"/>
    <lineage>
        <taxon>Eukaryota</taxon>
        <taxon>Viridiplantae</taxon>
        <taxon>Streptophyta</taxon>
        <taxon>Embryophyta</taxon>
        <taxon>Tracheophyta</taxon>
        <taxon>Spermatophyta</taxon>
        <taxon>Magnoliopsida</taxon>
        <taxon>eudicotyledons</taxon>
        <taxon>Gunneridae</taxon>
        <taxon>Pentapetalae</taxon>
        <taxon>rosids</taxon>
        <taxon>malvids</taxon>
        <taxon>Myrtales</taxon>
        <taxon>Lythraceae</taxon>
        <taxon>Punica</taxon>
    </lineage>
</organism>
<accession>A0A2I0K3N7</accession>
<name>A0A2I0K3N7_PUNGR</name>
<keyword evidence="3" id="KW-1185">Reference proteome</keyword>
<evidence type="ECO:0000256" key="1">
    <source>
        <dbReference type="SAM" id="MobiDB-lite"/>
    </source>
</evidence>
<feature type="compositionally biased region" description="Polar residues" evidence="1">
    <location>
        <begin position="63"/>
        <end position="80"/>
    </location>
</feature>
<evidence type="ECO:0000313" key="3">
    <source>
        <dbReference type="Proteomes" id="UP000233551"/>
    </source>
</evidence>
<dbReference type="Proteomes" id="UP000233551">
    <property type="component" value="Unassembled WGS sequence"/>
</dbReference>
<dbReference type="EMBL" id="PGOL01000900">
    <property type="protein sequence ID" value="PKI63164.1"/>
    <property type="molecule type" value="Genomic_DNA"/>
</dbReference>
<evidence type="ECO:0000313" key="2">
    <source>
        <dbReference type="EMBL" id="PKI63164.1"/>
    </source>
</evidence>
<reference evidence="2 3" key="1">
    <citation type="submission" date="2017-11" db="EMBL/GenBank/DDBJ databases">
        <title>De-novo sequencing of pomegranate (Punica granatum L.) genome.</title>
        <authorList>
            <person name="Akparov Z."/>
            <person name="Amiraslanov A."/>
            <person name="Hajiyeva S."/>
            <person name="Abbasov M."/>
            <person name="Kaur K."/>
            <person name="Hamwieh A."/>
            <person name="Solovyev V."/>
            <person name="Salamov A."/>
            <person name="Braich B."/>
            <person name="Kosarev P."/>
            <person name="Mahmoud A."/>
            <person name="Hajiyev E."/>
            <person name="Babayeva S."/>
            <person name="Izzatullayeva V."/>
            <person name="Mammadov A."/>
            <person name="Mammadov A."/>
            <person name="Sharifova S."/>
            <person name="Ojaghi J."/>
            <person name="Eynullazada K."/>
            <person name="Bayramov B."/>
            <person name="Abdulazimova A."/>
            <person name="Shahmuradov I."/>
        </authorList>
    </citation>
    <scope>NUCLEOTIDE SEQUENCE [LARGE SCALE GENOMIC DNA]</scope>
    <source>
        <strain evidence="3">cv. AG2017</strain>
        <tissue evidence="2">Leaf</tissue>
    </source>
</reference>
<feature type="region of interest" description="Disordered" evidence="1">
    <location>
        <begin position="1"/>
        <end position="35"/>
    </location>
</feature>
<protein>
    <submittedName>
        <fullName evidence="2">Uncharacterized protein</fullName>
    </submittedName>
</protein>
<comment type="caution">
    <text evidence="2">The sequence shown here is derived from an EMBL/GenBank/DDBJ whole genome shotgun (WGS) entry which is preliminary data.</text>
</comment>
<dbReference type="AlphaFoldDB" id="A0A2I0K3N7"/>
<sequence>MVRRSIQKYNDKGDTEESSSVQLAMNSKDRSSESLCERSMKMVTNIIKLSSFSIAKASLGTPGRSQSNGNLSISSGNDSYMASPGPLVHRFRGSHQLQETSKPTSYLVEPGEGVGSTYVIDEDKNVDGMASDYIARVHKKNRHYLRETPEDFAIILPPPPRVVK</sequence>